<sequence length="342" mass="38819">KMDFCALKFNKKIRALLCVTAFVLIYFKFLRLEQVRKKVAGGLKHQQFFEDDIDVSTNLECGEICSYEVKVEKPGKYYPFLQKAVNCESIMGRMALNPETPTPPPKKIPVKMFEEFTQNGELPSNEYSYFDGTTIGKQENFSTDHINELINKDKKGIIFGDYGVPEPKKAIAAYVKDIKNKRGVVIGSLSPWLEALALSAGAEHMTTLEYNNNMFLHPKITKIHPYDMARKYRDGSFQAFDFALSFSSIEHSGLGRYGDPLNPYGDLEAVAQVWCMLKPGGIFQLGIPETNGNNSFMEFNAHRVYGHSRLKHLTANFEVLDHFNAYQGVWVLKKHSAHICMS</sequence>
<proteinExistence type="predicted"/>
<keyword evidence="2" id="KW-1185">Reference proteome</keyword>
<dbReference type="Pfam" id="PF03269">
    <property type="entry name" value="DUF268"/>
    <property type="match status" value="1"/>
</dbReference>
<dbReference type="InterPro" id="IPR004951">
    <property type="entry name" value="DUF268_CAE_spp"/>
</dbReference>
<comment type="caution">
    <text evidence="1">The sequence shown here is derived from an EMBL/GenBank/DDBJ whole genome shotgun (WGS) entry which is preliminary data.</text>
</comment>
<dbReference type="Proteomes" id="UP000749559">
    <property type="component" value="Unassembled WGS sequence"/>
</dbReference>
<feature type="non-terminal residue" evidence="1">
    <location>
        <position position="342"/>
    </location>
</feature>
<accession>A0A8J1TYW1</accession>
<protein>
    <submittedName>
        <fullName evidence="1">Uncharacterized protein</fullName>
    </submittedName>
</protein>
<name>A0A8J1TYW1_OWEFU</name>
<dbReference type="AlphaFoldDB" id="A0A8J1TYW1"/>
<dbReference type="EMBL" id="CAIIXF020000006">
    <property type="protein sequence ID" value="CAH1787182.1"/>
    <property type="molecule type" value="Genomic_DNA"/>
</dbReference>
<dbReference type="OrthoDB" id="428346at2759"/>
<evidence type="ECO:0000313" key="2">
    <source>
        <dbReference type="Proteomes" id="UP000749559"/>
    </source>
</evidence>
<gene>
    <name evidence="1" type="ORF">OFUS_LOCUS12939</name>
</gene>
<reference evidence="1" key="1">
    <citation type="submission" date="2022-03" db="EMBL/GenBank/DDBJ databases">
        <authorList>
            <person name="Martin C."/>
        </authorList>
    </citation>
    <scope>NUCLEOTIDE SEQUENCE</scope>
</reference>
<evidence type="ECO:0000313" key="1">
    <source>
        <dbReference type="EMBL" id="CAH1787182.1"/>
    </source>
</evidence>
<organism evidence="1 2">
    <name type="scientific">Owenia fusiformis</name>
    <name type="common">Polychaete worm</name>
    <dbReference type="NCBI Taxonomy" id="6347"/>
    <lineage>
        <taxon>Eukaryota</taxon>
        <taxon>Metazoa</taxon>
        <taxon>Spiralia</taxon>
        <taxon>Lophotrochozoa</taxon>
        <taxon>Annelida</taxon>
        <taxon>Polychaeta</taxon>
        <taxon>Sedentaria</taxon>
        <taxon>Canalipalpata</taxon>
        <taxon>Sabellida</taxon>
        <taxon>Oweniida</taxon>
        <taxon>Oweniidae</taxon>
        <taxon>Owenia</taxon>
    </lineage>
</organism>